<dbReference type="GO" id="GO:0008137">
    <property type="term" value="F:NADH dehydrogenase (ubiquinone) activity"/>
    <property type="evidence" value="ECO:0007669"/>
    <property type="project" value="UniProtKB-UniRule"/>
</dbReference>
<dbReference type="PANTHER" id="PTHR11058:SF9">
    <property type="entry name" value="NADH-UBIQUINONE OXIDOREDUCTASE CHAIN 3"/>
    <property type="match status" value="1"/>
</dbReference>
<evidence type="ECO:0000256" key="8">
    <source>
        <dbReference type="ARBA" id="ARBA00049551"/>
    </source>
</evidence>
<dbReference type="GO" id="GO:0031966">
    <property type="term" value="C:mitochondrial membrane"/>
    <property type="evidence" value="ECO:0007669"/>
    <property type="project" value="UniProtKB-SubCell"/>
</dbReference>
<dbReference type="Pfam" id="PF00507">
    <property type="entry name" value="Oxidored_q4"/>
    <property type="match status" value="1"/>
</dbReference>
<keyword evidence="9" id="KW-0830">Ubiquinone</keyword>
<dbReference type="EMBL" id="MG923500">
    <property type="protein sequence ID" value="AZL93302.1"/>
    <property type="molecule type" value="Genomic_DNA"/>
</dbReference>
<gene>
    <name evidence="10" type="primary">nad3</name>
</gene>
<dbReference type="InterPro" id="IPR000440">
    <property type="entry name" value="NADH_UbQ/plastoQ_OxRdtase_su3"/>
</dbReference>
<keyword evidence="5 9" id="KW-0812">Transmembrane</keyword>
<feature type="transmembrane region" description="Helical" evidence="9">
    <location>
        <begin position="89"/>
        <end position="108"/>
    </location>
</feature>
<keyword evidence="4 9" id="KW-0813">Transport</keyword>
<evidence type="ECO:0000256" key="1">
    <source>
        <dbReference type="ARBA" id="ARBA00004370"/>
    </source>
</evidence>
<evidence type="ECO:0000256" key="4">
    <source>
        <dbReference type="ARBA" id="ARBA00022448"/>
    </source>
</evidence>
<evidence type="ECO:0000256" key="7">
    <source>
        <dbReference type="ARBA" id="ARBA00023136"/>
    </source>
</evidence>
<organism evidence="10">
    <name type="scientific">Hypsicera sp. ZJUH_2016019</name>
    <dbReference type="NCBI Taxonomy" id="2491161"/>
    <lineage>
        <taxon>Eukaryota</taxon>
        <taxon>Metazoa</taxon>
        <taxon>Ecdysozoa</taxon>
        <taxon>Arthropoda</taxon>
        <taxon>Hexapoda</taxon>
        <taxon>Insecta</taxon>
        <taxon>Pterygota</taxon>
        <taxon>Neoptera</taxon>
        <taxon>Endopterygota</taxon>
        <taxon>Hymenoptera</taxon>
        <taxon>Apocrita</taxon>
        <taxon>Ichneumonoidea</taxon>
        <taxon>Ichneumonidae</taxon>
        <taxon>Metopiinae</taxon>
        <taxon>Hypsicera</taxon>
    </lineage>
</organism>
<evidence type="ECO:0000256" key="3">
    <source>
        <dbReference type="ARBA" id="ARBA00021007"/>
    </source>
</evidence>
<evidence type="ECO:0000256" key="2">
    <source>
        <dbReference type="ARBA" id="ARBA00008472"/>
    </source>
</evidence>
<comment type="function">
    <text evidence="9">Core subunit of the mitochondrial membrane respiratory chain NADH dehydrogenase (Complex I) which catalyzes electron transfer from NADH through the respiratory chain, using ubiquinone as an electron acceptor. Essential for the catalytic activity of complex I.</text>
</comment>
<keyword evidence="9" id="KW-0679">Respiratory chain</keyword>
<dbReference type="InterPro" id="IPR038430">
    <property type="entry name" value="NDAH_ubi_oxred_su3_sf"/>
</dbReference>
<geneLocation type="mitochondrion" evidence="10"/>
<keyword evidence="9" id="KW-0520">NAD</keyword>
<comment type="subcellular location">
    <subcellularLocation>
        <location evidence="1">Membrane</location>
    </subcellularLocation>
    <subcellularLocation>
        <location evidence="9">Mitochondrion membrane</location>
        <topology evidence="9">Multi-pass membrane protein</topology>
    </subcellularLocation>
</comment>
<sequence>MFIMNLMFFILLFITFILMLINFFISKKKMTDREKSTPFECGFDPFSNSRLPFSIQFYMISMIFLIFDIEIIIFLPLIPALIFSSIKQITFILLLFLLILVVSLYVEWNDGALNWIK</sequence>
<dbReference type="AlphaFoldDB" id="A0A3Q8UA48"/>
<evidence type="ECO:0000313" key="10">
    <source>
        <dbReference type="EMBL" id="AZL93302.1"/>
    </source>
</evidence>
<keyword evidence="6 9" id="KW-1133">Transmembrane helix</keyword>
<dbReference type="GO" id="GO:0030964">
    <property type="term" value="C:NADH dehydrogenase complex"/>
    <property type="evidence" value="ECO:0007669"/>
    <property type="project" value="TreeGrafter"/>
</dbReference>
<evidence type="ECO:0000256" key="6">
    <source>
        <dbReference type="ARBA" id="ARBA00022989"/>
    </source>
</evidence>
<proteinExistence type="inferred from homology"/>
<protein>
    <recommendedName>
        <fullName evidence="3 9">NADH-ubiquinone oxidoreductase chain 3</fullName>
        <ecNumber evidence="9">7.1.1.2</ecNumber>
    </recommendedName>
</protein>
<name>A0A3Q8UA48_9HYME</name>
<comment type="similarity">
    <text evidence="2 9">Belongs to the complex I subunit 3 family.</text>
</comment>
<keyword evidence="9" id="KW-0249">Electron transport</keyword>
<feature type="transmembrane region" description="Helical" evidence="9">
    <location>
        <begin position="57"/>
        <end position="83"/>
    </location>
</feature>
<reference evidence="10" key="1">
    <citation type="journal article" date="2018" name="Mol. Phylogenet. Evol.">
        <title>Mitochondrial phylogenomics of the Hymenoptera.</title>
        <authorList>
            <person name="Tang P."/>
            <person name="Zhu J.C."/>
            <person name="Zheng B.Y."/>
            <person name="Wei S.J."/>
            <person name="Sharkey M."/>
            <person name="Chen X.X."/>
            <person name="Vogler A.P."/>
        </authorList>
    </citation>
    <scope>NUCLEOTIDE SEQUENCE</scope>
</reference>
<feature type="transmembrane region" description="Helical" evidence="9">
    <location>
        <begin position="6"/>
        <end position="25"/>
    </location>
</feature>
<comment type="catalytic activity">
    <reaction evidence="8 9">
        <text>a ubiquinone + NADH + 5 H(+)(in) = a ubiquinol + NAD(+) + 4 H(+)(out)</text>
        <dbReference type="Rhea" id="RHEA:29091"/>
        <dbReference type="Rhea" id="RHEA-COMP:9565"/>
        <dbReference type="Rhea" id="RHEA-COMP:9566"/>
        <dbReference type="ChEBI" id="CHEBI:15378"/>
        <dbReference type="ChEBI" id="CHEBI:16389"/>
        <dbReference type="ChEBI" id="CHEBI:17976"/>
        <dbReference type="ChEBI" id="CHEBI:57540"/>
        <dbReference type="ChEBI" id="CHEBI:57945"/>
        <dbReference type="EC" id="7.1.1.2"/>
    </reaction>
</comment>
<keyword evidence="7 9" id="KW-0472">Membrane</keyword>
<keyword evidence="9" id="KW-1278">Translocase</keyword>
<dbReference type="PANTHER" id="PTHR11058">
    <property type="entry name" value="NADH-UBIQUINONE OXIDOREDUCTASE CHAIN 3"/>
    <property type="match status" value="1"/>
</dbReference>
<accession>A0A3Q8UA48</accession>
<keyword evidence="9 10" id="KW-0496">Mitochondrion</keyword>
<evidence type="ECO:0000256" key="5">
    <source>
        <dbReference type="ARBA" id="ARBA00022692"/>
    </source>
</evidence>
<dbReference type="EC" id="7.1.1.2" evidence="9"/>
<dbReference type="Gene3D" id="1.20.58.1610">
    <property type="entry name" value="NADH:ubiquinone/plastoquinone oxidoreductase, chain 3"/>
    <property type="match status" value="1"/>
</dbReference>
<evidence type="ECO:0000256" key="9">
    <source>
        <dbReference type="RuleBase" id="RU003640"/>
    </source>
</evidence>